<gene>
    <name evidence="1" type="ORF">AVEN_122252_1</name>
</gene>
<dbReference type="EMBL" id="BGPR01016928">
    <property type="protein sequence ID" value="GBN74567.1"/>
    <property type="molecule type" value="Genomic_DNA"/>
</dbReference>
<name>A0A4Y2RFM2_ARAVE</name>
<reference evidence="1 2" key="1">
    <citation type="journal article" date="2019" name="Sci. Rep.">
        <title>Orb-weaving spider Araneus ventricosus genome elucidates the spidroin gene catalogue.</title>
        <authorList>
            <person name="Kono N."/>
            <person name="Nakamura H."/>
            <person name="Ohtoshi R."/>
            <person name="Moran D.A.P."/>
            <person name="Shinohara A."/>
            <person name="Yoshida Y."/>
            <person name="Fujiwara M."/>
            <person name="Mori M."/>
            <person name="Tomita M."/>
            <person name="Arakawa K."/>
        </authorList>
    </citation>
    <scope>NUCLEOTIDE SEQUENCE [LARGE SCALE GENOMIC DNA]</scope>
</reference>
<evidence type="ECO:0000313" key="1">
    <source>
        <dbReference type="EMBL" id="GBN74567.1"/>
    </source>
</evidence>
<dbReference type="Proteomes" id="UP000499080">
    <property type="component" value="Unassembled WGS sequence"/>
</dbReference>
<keyword evidence="2" id="KW-1185">Reference proteome</keyword>
<evidence type="ECO:0000313" key="2">
    <source>
        <dbReference type="Proteomes" id="UP000499080"/>
    </source>
</evidence>
<accession>A0A4Y2RFM2</accession>
<proteinExistence type="predicted"/>
<dbReference type="AlphaFoldDB" id="A0A4Y2RFM2"/>
<organism evidence="1 2">
    <name type="scientific">Araneus ventricosus</name>
    <name type="common">Orbweaver spider</name>
    <name type="synonym">Epeira ventricosa</name>
    <dbReference type="NCBI Taxonomy" id="182803"/>
    <lineage>
        <taxon>Eukaryota</taxon>
        <taxon>Metazoa</taxon>
        <taxon>Ecdysozoa</taxon>
        <taxon>Arthropoda</taxon>
        <taxon>Chelicerata</taxon>
        <taxon>Arachnida</taxon>
        <taxon>Araneae</taxon>
        <taxon>Araneomorphae</taxon>
        <taxon>Entelegynae</taxon>
        <taxon>Araneoidea</taxon>
        <taxon>Araneidae</taxon>
        <taxon>Araneus</taxon>
    </lineage>
</organism>
<sequence>MDNKIHFSSTNGQFNNFKLCPFLFKRKHFREKGSIVNLLTSAEILCSLNTRIGNLSISAFTTAVSDALKIHLLRGNKTGVFCCSVLNRVKSSIISRNICEGCYELTGLTIRKVKSISWEAVYMWAEGDIYCFFSELGDHRKRSNMYKKNSVFSLILSTRACSGINVIAPTRNDALFTF</sequence>
<protein>
    <submittedName>
        <fullName evidence="1">Uncharacterized protein</fullName>
    </submittedName>
</protein>
<comment type="caution">
    <text evidence="1">The sequence shown here is derived from an EMBL/GenBank/DDBJ whole genome shotgun (WGS) entry which is preliminary data.</text>
</comment>